<sequence>MDPIAVKCRLGWSIYGYLSKQENREAVVNFHVAVGNDYESEMNEQMRDYFTLENVGVTAGHGKLESVDDKRATSILRDTTRRIADGTRYETGLLWKVDNPDFPDSYPMAVRRLELLERRLNKDPELAKRVREHVADYERKGYAHKASLLELTSVDVSQIWYLPLGIVTNPKKPQKIRLIWDAAAKVGGCSFNAKLLKGPDLLTPLPKVLCQFRKYLVAISGDLMEMFHQIRIRFPDCQSQRFLYRDQPTDYPSIYVMDVATFGSTCSPASAQYVKNQNAREFAEEFPRGADAIIHKHYVDDYLDSFRTVQEAVEVVNEVKMIHSKGGFTLRRFFSNVPEVLQAIGEVTEEESKTLLLERGENSESVLGMRWIPSEDVFLYSFNMRDCLRSILKDDYIPTKREVVKVVMALFDPLGLISFFLVHGKVLIQDIWARSTDWDEAIPKDLYERWIQWTSLFPKLEQLRIPRCYFHSSGLESPDSLQIHVFCDASEAAYSSVAYLRLEADGEIKVALIGSKTKVAPLKTLSIPRLELSAAVLGTRLLETLQNYHNLSISKRILWSDSSTVLAWIKSDHRRYQKFVAFRIGEILTTTDQSKWRWIPTKFNVSDQATKWGNGPVLSTENPWFRGPSFLHKPENLWPAQRSVIPTEEELRAPAVNMCHLAAQVETPLNVSRFSSWLRLQRTTAFVFRYVDNCSRKSNKEHLLLGTLTQDELKRAEELLWKIAQKAAFPEEISILATSQGPPESRHRIVHKSSSIYKTWPFMDDRGVLRMRGRIGAAPYTPLDAKFPIILPRNHAITFLIVDWFHRRFRHANRETIVNEIRQQFEISKLRSLVEKVVRNCVWCRVVKAMPRPPAMAPLPEIRLTPFVRPFTFVGLDYFGPIFVKVGRSVAKRWVALFTCLTIRAVHMEVVHTLGTESCIMAVRRFVSRRGPPKEVYTDNGTCFLGASRELKEEIQKRNGALASTFTSATTSWKFIPPAAPHMGGIWERLVRSVKVAIGAILDVARKPDDETLETVILEAEAMINCTRCPHRPLL</sequence>
<dbReference type="EnsemblMetazoa" id="AALFPA23_004076.R4854">
    <property type="protein sequence ID" value="AALFPA23_004076.P4854"/>
    <property type="gene ID" value="AALFPA23_004076"/>
</dbReference>
<name>A0ABM1XYR6_AEDAL</name>
<dbReference type="PROSITE" id="PS50994">
    <property type="entry name" value="INTEGRASE"/>
    <property type="match status" value="1"/>
</dbReference>
<dbReference type="EnsemblMetazoa" id="AALFPA23_004076.R4853">
    <property type="protein sequence ID" value="AALFPA23_004076.P4853"/>
    <property type="gene ID" value="AALFPA23_004076"/>
</dbReference>
<dbReference type="InterPro" id="IPR000477">
    <property type="entry name" value="RT_dom"/>
</dbReference>
<accession>A0ABM1XYR6</accession>
<reference evidence="2" key="2">
    <citation type="submission" date="2025-05" db="UniProtKB">
        <authorList>
            <consortium name="EnsemblMetazoa"/>
        </authorList>
    </citation>
    <scope>IDENTIFICATION</scope>
    <source>
        <strain evidence="2">Foshan</strain>
    </source>
</reference>
<dbReference type="RefSeq" id="XP_062700765.1">
    <property type="nucleotide sequence ID" value="XM_062844781.1"/>
</dbReference>
<evidence type="ECO:0000313" key="3">
    <source>
        <dbReference type="Proteomes" id="UP000069940"/>
    </source>
</evidence>
<dbReference type="InterPro" id="IPR001584">
    <property type="entry name" value="Integrase_cat-core"/>
</dbReference>
<dbReference type="Pfam" id="PF05380">
    <property type="entry name" value="Peptidase_A17"/>
    <property type="match status" value="1"/>
</dbReference>
<dbReference type="RefSeq" id="XP_062700764.1">
    <property type="nucleotide sequence ID" value="XM_062844780.1"/>
</dbReference>
<dbReference type="InterPro" id="IPR036397">
    <property type="entry name" value="RNaseH_sf"/>
</dbReference>
<dbReference type="InterPro" id="IPR008042">
    <property type="entry name" value="Retrotrans_Pao"/>
</dbReference>
<dbReference type="InterPro" id="IPR043502">
    <property type="entry name" value="DNA/RNA_pol_sf"/>
</dbReference>
<proteinExistence type="predicted"/>
<reference evidence="3" key="1">
    <citation type="journal article" date="2015" name="Proc. Natl. Acad. Sci. U.S.A.">
        <title>Genome sequence of the Asian Tiger mosquito, Aedes albopictus, reveals insights into its biology, genetics, and evolution.</title>
        <authorList>
            <person name="Chen X.G."/>
            <person name="Jiang X."/>
            <person name="Gu J."/>
            <person name="Xu M."/>
            <person name="Wu Y."/>
            <person name="Deng Y."/>
            <person name="Zhang C."/>
            <person name="Bonizzoni M."/>
            <person name="Dermauw W."/>
            <person name="Vontas J."/>
            <person name="Armbruster P."/>
            <person name="Huang X."/>
            <person name="Yang Y."/>
            <person name="Zhang H."/>
            <person name="He W."/>
            <person name="Peng H."/>
            <person name="Liu Y."/>
            <person name="Wu K."/>
            <person name="Chen J."/>
            <person name="Lirakis M."/>
            <person name="Topalis P."/>
            <person name="Van Leeuwen T."/>
            <person name="Hall A.B."/>
            <person name="Jiang X."/>
            <person name="Thorpe C."/>
            <person name="Mueller R.L."/>
            <person name="Sun C."/>
            <person name="Waterhouse R.M."/>
            <person name="Yan G."/>
            <person name="Tu Z.J."/>
            <person name="Fang X."/>
            <person name="James A.A."/>
        </authorList>
    </citation>
    <scope>NUCLEOTIDE SEQUENCE [LARGE SCALE GENOMIC DNA]</scope>
    <source>
        <strain evidence="3">Foshan</strain>
    </source>
</reference>
<protein>
    <recommendedName>
        <fullName evidence="1">Integrase catalytic domain-containing protein</fullName>
    </recommendedName>
</protein>
<evidence type="ECO:0000259" key="1">
    <source>
        <dbReference type="PROSITE" id="PS50994"/>
    </source>
</evidence>
<organism evidence="2 3">
    <name type="scientific">Aedes albopictus</name>
    <name type="common">Asian tiger mosquito</name>
    <name type="synonym">Stegomyia albopicta</name>
    <dbReference type="NCBI Taxonomy" id="7160"/>
    <lineage>
        <taxon>Eukaryota</taxon>
        <taxon>Metazoa</taxon>
        <taxon>Ecdysozoa</taxon>
        <taxon>Arthropoda</taxon>
        <taxon>Hexapoda</taxon>
        <taxon>Insecta</taxon>
        <taxon>Pterygota</taxon>
        <taxon>Neoptera</taxon>
        <taxon>Endopterygota</taxon>
        <taxon>Diptera</taxon>
        <taxon>Nematocera</taxon>
        <taxon>Culicoidea</taxon>
        <taxon>Culicidae</taxon>
        <taxon>Culicinae</taxon>
        <taxon>Aedini</taxon>
        <taxon>Aedes</taxon>
        <taxon>Stegomyia</taxon>
    </lineage>
</organism>
<dbReference type="SUPFAM" id="SSF53098">
    <property type="entry name" value="Ribonuclease H-like"/>
    <property type="match status" value="1"/>
</dbReference>
<dbReference type="Proteomes" id="UP000069940">
    <property type="component" value="Unassembled WGS sequence"/>
</dbReference>
<feature type="domain" description="Integrase catalytic" evidence="1">
    <location>
        <begin position="866"/>
        <end position="1035"/>
    </location>
</feature>
<evidence type="ECO:0000313" key="2">
    <source>
        <dbReference type="EnsemblMetazoa" id="AALFPA23_004076.P4854"/>
    </source>
</evidence>
<dbReference type="Pfam" id="PF00078">
    <property type="entry name" value="RVT_1"/>
    <property type="match status" value="1"/>
</dbReference>
<dbReference type="GeneID" id="115269619"/>
<dbReference type="PANTHER" id="PTHR47331">
    <property type="entry name" value="PHD-TYPE DOMAIN-CONTAINING PROTEIN"/>
    <property type="match status" value="1"/>
</dbReference>
<keyword evidence="3" id="KW-1185">Reference proteome</keyword>
<dbReference type="SUPFAM" id="SSF56672">
    <property type="entry name" value="DNA/RNA polymerases"/>
    <property type="match status" value="1"/>
</dbReference>
<dbReference type="Gene3D" id="3.30.420.10">
    <property type="entry name" value="Ribonuclease H-like superfamily/Ribonuclease H"/>
    <property type="match status" value="1"/>
</dbReference>
<dbReference type="PANTHER" id="PTHR47331:SF1">
    <property type="entry name" value="GAG-LIKE PROTEIN"/>
    <property type="match status" value="1"/>
</dbReference>
<dbReference type="InterPro" id="IPR012337">
    <property type="entry name" value="RNaseH-like_sf"/>
</dbReference>